<dbReference type="EMBL" id="CP031226">
    <property type="protein sequence ID" value="AXH59652.1"/>
    <property type="molecule type" value="Genomic_DNA"/>
</dbReference>
<dbReference type="Proteomes" id="UP000006426">
    <property type="component" value="Plasmid pmppla107"/>
</dbReference>
<name>A0AAD0PVH3_PSEAV</name>
<reference evidence="1 2" key="1">
    <citation type="journal article" date="2011" name="PLoS Pathog.">
        <title>Dynamic evolution of pathogenicity revealed by sequencing and comparative genomics of 19 Pseudomonas syringae isolates.</title>
        <authorList>
            <person name="Baltrus D.A."/>
            <person name="Nishimura M.T."/>
            <person name="Romanchuk A."/>
            <person name="Chang J.H."/>
            <person name="Mukhtar M.S."/>
            <person name="Cherkis K."/>
            <person name="Roach J."/>
            <person name="Grant S.R."/>
            <person name="Jones C.D."/>
            <person name="Dangl J.L."/>
        </authorList>
    </citation>
    <scope>NUCLEOTIDE SEQUENCE [LARGE SCALE GENOMIC DNA]</scope>
    <source>
        <strain evidence="1 2">M301315</strain>
    </source>
</reference>
<organism evidence="1 2">
    <name type="scientific">Pseudomonas amygdali pv. lachrymans str. M301315</name>
    <dbReference type="NCBI Taxonomy" id="629260"/>
    <lineage>
        <taxon>Bacteria</taxon>
        <taxon>Pseudomonadati</taxon>
        <taxon>Pseudomonadota</taxon>
        <taxon>Gammaproteobacteria</taxon>
        <taxon>Pseudomonadales</taxon>
        <taxon>Pseudomonadaceae</taxon>
        <taxon>Pseudomonas</taxon>
        <taxon>Pseudomonas amygdali</taxon>
    </lineage>
</organism>
<evidence type="ECO:0000313" key="2">
    <source>
        <dbReference type="Proteomes" id="UP000006426"/>
    </source>
</evidence>
<gene>
    <name evidence="1" type="ORF">PLA107_030985</name>
</gene>
<evidence type="ECO:0000313" key="1">
    <source>
        <dbReference type="EMBL" id="AXH59652.1"/>
    </source>
</evidence>
<dbReference type="RefSeq" id="WP_005742113.1">
    <property type="nucleotide sequence ID" value="NZ_CP031226.1"/>
</dbReference>
<accession>A0AAD0PVH3</accession>
<dbReference type="GeneID" id="39474044"/>
<keyword evidence="1" id="KW-0614">Plasmid</keyword>
<protein>
    <submittedName>
        <fullName evidence="1">Uncharacterized protein</fullName>
    </submittedName>
</protein>
<geneLocation type="plasmid" evidence="2">
    <name>pmppla107</name>
</geneLocation>
<proteinExistence type="predicted"/>
<dbReference type="AlphaFoldDB" id="A0AAD0PVH3"/>
<sequence>MHALQTEKQPPRRHRTTIARTAKRIIQRAEGGSGGYYWTQKEIDSWHPDDLTALVQRVSKGDVQSMMIRGELCWHCEP</sequence>